<keyword evidence="3" id="KW-1185">Reference proteome</keyword>
<feature type="transmembrane region" description="Helical" evidence="1">
    <location>
        <begin position="226"/>
        <end position="248"/>
    </location>
</feature>
<dbReference type="Proteomes" id="UP000002036">
    <property type="component" value="Chromosome G"/>
</dbReference>
<dbReference type="RefSeq" id="XP_002555878.1">
    <property type="nucleotide sequence ID" value="XM_002555832.1"/>
</dbReference>
<evidence type="ECO:0000313" key="3">
    <source>
        <dbReference type="Proteomes" id="UP000002036"/>
    </source>
</evidence>
<dbReference type="FunCoup" id="C5DNT0">
    <property type="interactions" value="136"/>
</dbReference>
<dbReference type="GeneID" id="8294174"/>
<feature type="transmembrane region" description="Helical" evidence="1">
    <location>
        <begin position="53"/>
        <end position="73"/>
    </location>
</feature>
<evidence type="ECO:0000313" key="2">
    <source>
        <dbReference type="EMBL" id="CAR25441.1"/>
    </source>
</evidence>
<dbReference type="AlphaFoldDB" id="C5DNT0"/>
<dbReference type="HOGENOM" id="CLU_708003_0_0_1"/>
<organism evidence="2 3">
    <name type="scientific">Lachancea thermotolerans (strain ATCC 56472 / CBS 6340 / NRRL Y-8284)</name>
    <name type="common">Yeast</name>
    <name type="synonym">Kluyveromyces thermotolerans</name>
    <dbReference type="NCBI Taxonomy" id="559295"/>
    <lineage>
        <taxon>Eukaryota</taxon>
        <taxon>Fungi</taxon>
        <taxon>Dikarya</taxon>
        <taxon>Ascomycota</taxon>
        <taxon>Saccharomycotina</taxon>
        <taxon>Saccharomycetes</taxon>
        <taxon>Saccharomycetales</taxon>
        <taxon>Saccharomycetaceae</taxon>
        <taxon>Lachancea</taxon>
    </lineage>
</organism>
<keyword evidence="1" id="KW-1133">Transmembrane helix</keyword>
<evidence type="ECO:0000256" key="1">
    <source>
        <dbReference type="SAM" id="Phobius"/>
    </source>
</evidence>
<dbReference type="OrthoDB" id="4036062at2759"/>
<reference evidence="2 3" key="1">
    <citation type="journal article" date="2009" name="Genome Res.">
        <title>Comparative genomics of protoploid Saccharomycetaceae.</title>
        <authorList>
            <consortium name="The Genolevures Consortium"/>
            <person name="Souciet J.-L."/>
            <person name="Dujon B."/>
            <person name="Gaillardin C."/>
            <person name="Johnston M."/>
            <person name="Baret P.V."/>
            <person name="Cliften P."/>
            <person name="Sherman D.J."/>
            <person name="Weissenbach J."/>
            <person name="Westhof E."/>
            <person name="Wincker P."/>
            <person name="Jubin C."/>
            <person name="Poulain J."/>
            <person name="Barbe V."/>
            <person name="Segurens B."/>
            <person name="Artiguenave F."/>
            <person name="Anthouard V."/>
            <person name="Vacherie B."/>
            <person name="Val M.-E."/>
            <person name="Fulton R.S."/>
            <person name="Minx P."/>
            <person name="Wilson R."/>
            <person name="Durrens P."/>
            <person name="Jean G."/>
            <person name="Marck C."/>
            <person name="Martin T."/>
            <person name="Nikolski M."/>
            <person name="Rolland T."/>
            <person name="Seret M.-L."/>
            <person name="Casaregola S."/>
            <person name="Despons L."/>
            <person name="Fairhead C."/>
            <person name="Fischer G."/>
            <person name="Lafontaine I."/>
            <person name="Leh V."/>
            <person name="Lemaire M."/>
            <person name="de Montigny J."/>
            <person name="Neuveglise C."/>
            <person name="Thierry A."/>
            <person name="Blanc-Lenfle I."/>
            <person name="Bleykasten C."/>
            <person name="Diffels J."/>
            <person name="Fritsch E."/>
            <person name="Frangeul L."/>
            <person name="Goeffon A."/>
            <person name="Jauniaux N."/>
            <person name="Kachouri-Lafond R."/>
            <person name="Payen C."/>
            <person name="Potier S."/>
            <person name="Pribylova L."/>
            <person name="Ozanne C."/>
            <person name="Richard G.-F."/>
            <person name="Sacerdot C."/>
            <person name="Straub M.-L."/>
            <person name="Talla E."/>
        </authorList>
    </citation>
    <scope>NUCLEOTIDE SEQUENCE [LARGE SCALE GENOMIC DNA]</scope>
    <source>
        <strain evidence="3">ATCC 56472 / CBS 6340 / NRRL Y-8284</strain>
    </source>
</reference>
<dbReference type="OMA" id="WDDITER"/>
<dbReference type="InParanoid" id="C5DNT0"/>
<feature type="transmembrane region" description="Helical" evidence="1">
    <location>
        <begin position="254"/>
        <end position="282"/>
    </location>
</feature>
<keyword evidence="1" id="KW-0472">Membrane</keyword>
<dbReference type="Pfam" id="PF00674">
    <property type="entry name" value="DUP"/>
    <property type="match status" value="1"/>
</dbReference>
<sequence>MNHSQPTKYRHVPKYAFISPQLWILSELMKVPLIQALLAVGMLSSFYSCLKGAFPLVTYITAYLLLYVSQNLIEKRSEKAAKKHVKQICEEVTREAPGVNVKSWDDITERINENIHSEGDWPSRFCLFEGRSCYTFFRQAILCPYYQSQETEEGARNSGEESQSLRHTVNAYEESLERWWKMFSKELVYYNYTDAAQQKLPKNIHSSKFSWASFFVLKVFLRADKILAFSNIAEFSLSFLVMCYLVPISKLRSYILLLTAGSLFGLVLFQIFLALFVFIFPIPWLLGTDHLMTWWAIISDINPGEDVEKWDIVAKTFNARWTVDDHCCLREFFFDGDHCMKTFRKAYPREILENEFWIKTQQDLVPFLKRALEASRPDSLH</sequence>
<keyword evidence="1" id="KW-0812">Transmembrane</keyword>
<dbReference type="InterPro" id="IPR001142">
    <property type="entry name" value="DUP/COS"/>
</dbReference>
<proteinExistence type="predicted"/>
<gene>
    <name evidence="2" type="ordered locus">KLTH0G19580g</name>
</gene>
<name>C5DNT0_LACTC</name>
<feature type="transmembrane region" description="Helical" evidence="1">
    <location>
        <begin position="28"/>
        <end position="47"/>
    </location>
</feature>
<dbReference type="EMBL" id="CU928171">
    <property type="protein sequence ID" value="CAR25441.1"/>
    <property type="molecule type" value="Genomic_DNA"/>
</dbReference>
<protein>
    <submittedName>
        <fullName evidence="2">KLTH0G19580p</fullName>
    </submittedName>
</protein>
<accession>C5DNT0</accession>
<dbReference type="KEGG" id="lth:KLTH0G19580g"/>